<evidence type="ECO:0000313" key="1">
    <source>
        <dbReference type="Proteomes" id="UP000046393"/>
    </source>
</evidence>
<proteinExistence type="predicted"/>
<organism evidence="1 2">
    <name type="scientific">Syphacia muris</name>
    <dbReference type="NCBI Taxonomy" id="451379"/>
    <lineage>
        <taxon>Eukaryota</taxon>
        <taxon>Metazoa</taxon>
        <taxon>Ecdysozoa</taxon>
        <taxon>Nematoda</taxon>
        <taxon>Chromadorea</taxon>
        <taxon>Rhabditida</taxon>
        <taxon>Spirurina</taxon>
        <taxon>Oxyuridomorpha</taxon>
        <taxon>Oxyuroidea</taxon>
        <taxon>Oxyuridae</taxon>
        <taxon>Syphacia</taxon>
    </lineage>
</organism>
<dbReference type="Proteomes" id="UP000046393">
    <property type="component" value="Unplaced"/>
</dbReference>
<protein>
    <submittedName>
        <fullName evidence="2">Uncharacterized protein</fullName>
    </submittedName>
</protein>
<sequence>MLGRLVNKFQQYSLNDQQTSTDNSVSVDGLTEIRRNAVSEITYPNSFDDSGTESENEEELEQLETSYLTSIATDNIQLGPSPPVLTNSPPLFSDIDTNSWDSAGCESDIAAQEPNDEEGDLSNDFAMKDDFSTQWNKEPYINCSSIPIYSLDTDKVAAAAGGNRAINSGNMALDVFCVKYGAFRPFRRRLKEQEIGAVSRDSAPSPGLQGIVGEKRRYDNIISKERDDESENYAAFFQRSNSIDSEIPRETLVACRRTPVKLIIYNPDGLRKNVSKSFANSTSDVIDFHSESPPFRPVKRGRLNTCERPSLDFEKMRERMMTDWNNGYSTDSTKAENRVITDAGLEFIGGRTLFS</sequence>
<name>A0A0N5AEJ9_9BILA</name>
<accession>A0A0N5AEJ9</accession>
<dbReference type="AlphaFoldDB" id="A0A0N5AEJ9"/>
<reference evidence="2" key="1">
    <citation type="submission" date="2017-02" db="UniProtKB">
        <authorList>
            <consortium name="WormBaseParasite"/>
        </authorList>
    </citation>
    <scope>IDENTIFICATION</scope>
</reference>
<evidence type="ECO:0000313" key="2">
    <source>
        <dbReference type="WBParaSite" id="SMUV_0000266001-mRNA-1"/>
    </source>
</evidence>
<dbReference type="WBParaSite" id="SMUV_0000266001-mRNA-1">
    <property type="protein sequence ID" value="SMUV_0000266001-mRNA-1"/>
    <property type="gene ID" value="SMUV_0000266001"/>
</dbReference>
<keyword evidence="1" id="KW-1185">Reference proteome</keyword>